<dbReference type="InterPro" id="IPR010982">
    <property type="entry name" value="Lambda_DNA-bd_dom_sf"/>
</dbReference>
<evidence type="ECO:0000259" key="1">
    <source>
        <dbReference type="PROSITE" id="PS50943"/>
    </source>
</evidence>
<dbReference type="Proteomes" id="UP000215027">
    <property type="component" value="Chromosome I"/>
</dbReference>
<dbReference type="AlphaFoldDB" id="A0A160T5Q3"/>
<accession>A0A160T5Q3</accession>
<dbReference type="GO" id="GO:0003677">
    <property type="term" value="F:DNA binding"/>
    <property type="evidence" value="ECO:0007669"/>
    <property type="project" value="InterPro"/>
</dbReference>
<dbReference type="CDD" id="cd00093">
    <property type="entry name" value="HTH_XRE"/>
    <property type="match status" value="1"/>
</dbReference>
<dbReference type="SMART" id="SM00530">
    <property type="entry name" value="HTH_XRE"/>
    <property type="match status" value="1"/>
</dbReference>
<dbReference type="SUPFAM" id="SSF47413">
    <property type="entry name" value="lambda repressor-like DNA-binding domains"/>
    <property type="match status" value="1"/>
</dbReference>
<name>A0A160T5Q3_9CHLR</name>
<feature type="domain" description="HTH cro/C1-type" evidence="1">
    <location>
        <begin position="20"/>
        <end position="63"/>
    </location>
</feature>
<organism evidence="2 3">
    <name type="scientific">Candidatus Promineifilum breve</name>
    <dbReference type="NCBI Taxonomy" id="1806508"/>
    <lineage>
        <taxon>Bacteria</taxon>
        <taxon>Bacillati</taxon>
        <taxon>Chloroflexota</taxon>
        <taxon>Ardenticatenia</taxon>
        <taxon>Candidatus Promineifilales</taxon>
        <taxon>Candidatus Promineifilaceae</taxon>
        <taxon>Candidatus Promineifilum</taxon>
    </lineage>
</organism>
<gene>
    <name evidence="2" type="ORF">CFX0092_A2172</name>
</gene>
<evidence type="ECO:0000313" key="2">
    <source>
        <dbReference type="EMBL" id="CUS04050.2"/>
    </source>
</evidence>
<dbReference type="Gene3D" id="1.10.260.40">
    <property type="entry name" value="lambda repressor-like DNA-binding domains"/>
    <property type="match status" value="1"/>
</dbReference>
<keyword evidence="3" id="KW-1185">Reference proteome</keyword>
<sequence length="126" mass="14343">MNSSPHPASFDEFFNFGDMLKYLRRRERLTQLELSIAVGYSEAQISRLEKNKRLPDLATLRALFIPALHLQDEPQLTARFLELAQSARQQDTAAAAQNEAIRAKVRGVVPSNGRRLTAKGHWTIWI</sequence>
<reference evidence="2" key="1">
    <citation type="submission" date="2016-01" db="EMBL/GenBank/DDBJ databases">
        <authorList>
            <person name="Mcilroy J.S."/>
            <person name="Karst M S."/>
            <person name="Albertsen M."/>
        </authorList>
    </citation>
    <scope>NUCLEOTIDE SEQUENCE</scope>
    <source>
        <strain evidence="2">Cfx-K</strain>
    </source>
</reference>
<proteinExistence type="predicted"/>
<protein>
    <recommendedName>
        <fullName evidence="1">HTH cro/C1-type domain-containing protein</fullName>
    </recommendedName>
</protein>
<dbReference type="Pfam" id="PF13560">
    <property type="entry name" value="HTH_31"/>
    <property type="match status" value="1"/>
</dbReference>
<dbReference type="PROSITE" id="PS50943">
    <property type="entry name" value="HTH_CROC1"/>
    <property type="match status" value="1"/>
</dbReference>
<evidence type="ECO:0000313" key="3">
    <source>
        <dbReference type="Proteomes" id="UP000215027"/>
    </source>
</evidence>
<dbReference type="EMBL" id="LN890655">
    <property type="protein sequence ID" value="CUS04050.2"/>
    <property type="molecule type" value="Genomic_DNA"/>
</dbReference>
<dbReference type="RefSeq" id="WP_095043450.1">
    <property type="nucleotide sequence ID" value="NZ_LN890655.1"/>
</dbReference>
<dbReference type="OrthoDB" id="141273at2"/>
<dbReference type="KEGG" id="pbf:CFX0092_A2172"/>
<dbReference type="InterPro" id="IPR001387">
    <property type="entry name" value="Cro/C1-type_HTH"/>
</dbReference>